<dbReference type="HAMAP" id="MF_00715">
    <property type="entry name" value="SlyX"/>
    <property type="match status" value="1"/>
</dbReference>
<dbReference type="Gene3D" id="1.20.5.300">
    <property type="match status" value="1"/>
</dbReference>
<protein>
    <recommendedName>
        <fullName evidence="1">Protein SlyX homolog</fullName>
    </recommendedName>
</protein>
<gene>
    <name evidence="1" type="primary">slyX</name>
    <name evidence="3" type="ORF">LQG66_14720</name>
</gene>
<dbReference type="Pfam" id="PF04102">
    <property type="entry name" value="SlyX"/>
    <property type="match status" value="1"/>
</dbReference>
<reference evidence="3" key="1">
    <citation type="journal article" date="2024" name="Antonie Van Leeuwenhoek">
        <title>Bradyrhizobium ontarionense sp. nov., a novel bacterial symbiont isolated from Aeschynomene indica (Indian jointvetch), harbours photosynthesis, nitrogen fixation and nitrous oxide (N2O) reductase genes.</title>
        <authorList>
            <person name="Bromfield E.S.P."/>
            <person name="Cloutier S."/>
        </authorList>
    </citation>
    <scope>NUCLEOTIDE SEQUENCE</scope>
    <source>
        <strain evidence="3">A19</strain>
    </source>
</reference>
<evidence type="ECO:0000313" key="4">
    <source>
        <dbReference type="Proteomes" id="UP001431010"/>
    </source>
</evidence>
<keyword evidence="2" id="KW-0175">Coiled coil</keyword>
<sequence>MSSSEQSNRELSERIDTLEARLMFQDDTIETLNQTITAQWRAIDALKRQIALLGERLEEAGSNADGPRNELPPHY</sequence>
<comment type="similarity">
    <text evidence="1">Belongs to the SlyX family.</text>
</comment>
<organism evidence="3 4">
    <name type="scientific">Bradyrhizobium ontarionense</name>
    <dbReference type="NCBI Taxonomy" id="2898149"/>
    <lineage>
        <taxon>Bacteria</taxon>
        <taxon>Pseudomonadati</taxon>
        <taxon>Pseudomonadota</taxon>
        <taxon>Alphaproteobacteria</taxon>
        <taxon>Hyphomicrobiales</taxon>
        <taxon>Nitrobacteraceae</taxon>
        <taxon>Bradyrhizobium</taxon>
    </lineage>
</organism>
<accession>A0ABY3RKU5</accession>
<dbReference type="PANTHER" id="PTHR36508:SF1">
    <property type="entry name" value="PROTEIN SLYX"/>
    <property type="match status" value="1"/>
</dbReference>
<dbReference type="RefSeq" id="WP_231326931.1">
    <property type="nucleotide sequence ID" value="NZ_CP088156.1"/>
</dbReference>
<name>A0ABY3RKU5_9BRAD</name>
<dbReference type="PANTHER" id="PTHR36508">
    <property type="entry name" value="PROTEIN SLYX"/>
    <property type="match status" value="1"/>
</dbReference>
<dbReference type="Proteomes" id="UP001431010">
    <property type="component" value="Chromosome"/>
</dbReference>
<proteinExistence type="inferred from homology"/>
<evidence type="ECO:0000256" key="1">
    <source>
        <dbReference type="HAMAP-Rule" id="MF_00715"/>
    </source>
</evidence>
<dbReference type="EMBL" id="CP088156">
    <property type="protein sequence ID" value="UFZ07481.1"/>
    <property type="molecule type" value="Genomic_DNA"/>
</dbReference>
<dbReference type="InterPro" id="IPR007236">
    <property type="entry name" value="SlyX"/>
</dbReference>
<evidence type="ECO:0000256" key="2">
    <source>
        <dbReference type="SAM" id="Coils"/>
    </source>
</evidence>
<evidence type="ECO:0000313" key="3">
    <source>
        <dbReference type="EMBL" id="UFZ07481.1"/>
    </source>
</evidence>
<keyword evidence="4" id="KW-1185">Reference proteome</keyword>
<feature type="coiled-coil region" evidence="2">
    <location>
        <begin position="1"/>
        <end position="63"/>
    </location>
</feature>